<dbReference type="OrthoDB" id="1600564at2759"/>
<gene>
    <name evidence="5" type="primary">LOC107799138</name>
</gene>
<dbReference type="Proteomes" id="UP000790787">
    <property type="component" value="Chromosome 7"/>
</dbReference>
<reference evidence="5" key="2">
    <citation type="submission" date="2025-08" db="UniProtKB">
        <authorList>
            <consortium name="RefSeq"/>
        </authorList>
    </citation>
    <scope>IDENTIFICATION</scope>
    <source>
        <tissue evidence="5">Leaf</tissue>
    </source>
</reference>
<reference evidence="4" key="1">
    <citation type="journal article" date="2014" name="Nat. Commun.">
        <title>The tobacco genome sequence and its comparison with those of tomato and potato.</title>
        <authorList>
            <person name="Sierro N."/>
            <person name="Battey J.N."/>
            <person name="Ouadi S."/>
            <person name="Bakaher N."/>
            <person name="Bovet L."/>
            <person name="Willig A."/>
            <person name="Goepfert S."/>
            <person name="Peitsch M.C."/>
            <person name="Ivanov N.V."/>
        </authorList>
    </citation>
    <scope>NUCLEOTIDE SEQUENCE [LARGE SCALE GENOMIC DNA]</scope>
</reference>
<dbReference type="GeneID" id="107799138"/>
<evidence type="ECO:0000313" key="4">
    <source>
        <dbReference type="Proteomes" id="UP000790787"/>
    </source>
</evidence>
<dbReference type="SUPFAM" id="SSF52266">
    <property type="entry name" value="SGNH hydrolase"/>
    <property type="match status" value="1"/>
</dbReference>
<keyword evidence="4" id="KW-1185">Reference proteome</keyword>
<sequence length="356" mass="40099">MALIIRSLLDFLVISSISLVVLQQKSNGEDQLLMLQKPRLMKCRFDKIFQLGDSLSDTGNCIRENLCARGFLCGRFPYGMNFFQNTTGRCSNGMLMIDFIVAGATALSTENLAEEKIVNSVTNSSLSVQLDWMSTHFKSSYPTDRLSKLKKSLFLVGEIGGNEFNYGLFKGKTLKELRSMVPKVVQTIIQGVRTVISFGATRIIVPGNFPIGCLPIFLTQFRTSDSTAYDEYHCLQDLNDLAIFFNDHLKQAIQELKEEHSNIALVYGDYYNAYMWFLQNAMFLGFDKNSLLKACCGIGGDYNYDVHNQCGAIGVSVCTDPSTYISWDGVHLTEKTYSWLARWLIDDMLPKLNCHV</sequence>
<organism evidence="4 5">
    <name type="scientific">Nicotiana tabacum</name>
    <name type="common">Common tobacco</name>
    <dbReference type="NCBI Taxonomy" id="4097"/>
    <lineage>
        <taxon>Eukaryota</taxon>
        <taxon>Viridiplantae</taxon>
        <taxon>Streptophyta</taxon>
        <taxon>Embryophyta</taxon>
        <taxon>Tracheophyta</taxon>
        <taxon>Spermatophyta</taxon>
        <taxon>Magnoliopsida</taxon>
        <taxon>eudicotyledons</taxon>
        <taxon>Gunneridae</taxon>
        <taxon>Pentapetalae</taxon>
        <taxon>asterids</taxon>
        <taxon>lamiids</taxon>
        <taxon>Solanales</taxon>
        <taxon>Solanaceae</taxon>
        <taxon>Nicotianoideae</taxon>
        <taxon>Nicotianeae</taxon>
        <taxon>Nicotiana</taxon>
    </lineage>
</organism>
<evidence type="ECO:0000256" key="3">
    <source>
        <dbReference type="SAM" id="SignalP"/>
    </source>
</evidence>
<dbReference type="InterPro" id="IPR001087">
    <property type="entry name" value="GDSL"/>
</dbReference>
<dbReference type="GO" id="GO:0016788">
    <property type="term" value="F:hydrolase activity, acting on ester bonds"/>
    <property type="evidence" value="ECO:0007669"/>
    <property type="project" value="InterPro"/>
</dbReference>
<feature type="chain" id="PRO_5010193708" evidence="3">
    <location>
        <begin position="24"/>
        <end position="356"/>
    </location>
</feature>
<evidence type="ECO:0000313" key="5">
    <source>
        <dbReference type="RefSeq" id="XP_016477707.1"/>
    </source>
</evidence>
<accession>A0A1S4ALV5</accession>
<dbReference type="PANTHER" id="PTHR22835">
    <property type="entry name" value="ZINC FINGER FYVE DOMAIN CONTAINING PROTEIN"/>
    <property type="match status" value="1"/>
</dbReference>
<dbReference type="RefSeq" id="XP_016477707.1">
    <property type="nucleotide sequence ID" value="XM_016622221.1"/>
</dbReference>
<dbReference type="Gene3D" id="3.40.50.1110">
    <property type="entry name" value="SGNH hydrolase"/>
    <property type="match status" value="1"/>
</dbReference>
<keyword evidence="3" id="KW-0732">Signal</keyword>
<protein>
    <submittedName>
        <fullName evidence="5">GDSL esterase/lipase At5g03980-like isoform X2</fullName>
    </submittedName>
</protein>
<evidence type="ECO:0000256" key="2">
    <source>
        <dbReference type="ARBA" id="ARBA00023180"/>
    </source>
</evidence>
<dbReference type="Pfam" id="PF00657">
    <property type="entry name" value="Lipase_GDSL"/>
    <property type="match status" value="1"/>
</dbReference>
<name>A0A1S4ALV5_TOBAC</name>
<keyword evidence="2" id="KW-0325">Glycoprotein</keyword>
<dbReference type="PANTHER" id="PTHR22835:SF517">
    <property type="entry name" value="GDSL-LIKE LIPASE_ACYLHYDROLASE FAMILY PROTEIN, EXPRESSED"/>
    <property type="match status" value="1"/>
</dbReference>
<comment type="similarity">
    <text evidence="1">Belongs to the 'GDSL' lipolytic enzyme family.</text>
</comment>
<evidence type="ECO:0000256" key="1">
    <source>
        <dbReference type="ARBA" id="ARBA00008668"/>
    </source>
</evidence>
<dbReference type="RefSeq" id="XP_016477707.1">
    <property type="nucleotide sequence ID" value="XM_016622221.2"/>
</dbReference>
<proteinExistence type="inferred from homology"/>
<feature type="signal peptide" evidence="3">
    <location>
        <begin position="1"/>
        <end position="23"/>
    </location>
</feature>
<dbReference type="InterPro" id="IPR036514">
    <property type="entry name" value="SGNH_hydro_sf"/>
</dbReference>
<dbReference type="AlphaFoldDB" id="A0A1S4ALV5"/>